<dbReference type="Pfam" id="PF00621">
    <property type="entry name" value="RhoGEF"/>
    <property type="match status" value="1"/>
</dbReference>
<evidence type="ECO:0000313" key="4">
    <source>
        <dbReference type="EMBL" id="GJN93823.1"/>
    </source>
</evidence>
<feature type="domain" description="PH" evidence="2">
    <location>
        <begin position="537"/>
        <end position="644"/>
    </location>
</feature>
<dbReference type="InterPro" id="IPR035899">
    <property type="entry name" value="DBL_dom_sf"/>
</dbReference>
<dbReference type="PANTHER" id="PTHR12673:SF270">
    <property type="entry name" value="FYVE-TYPE DOMAIN-CONTAINING PROTEIN"/>
    <property type="match status" value="1"/>
</dbReference>
<feature type="region of interest" description="Disordered" evidence="1">
    <location>
        <begin position="303"/>
        <end position="378"/>
    </location>
</feature>
<sequence length="1012" mass="108055">MRPNMTTDRLGSESTLLPSARQTRPTYMRTRQTSMPASLIRSRHQSIVGSAGLTTTGSFSGADKRVSVASVSSFESLPEEGEDDGAGAVSSDAVADKRALARRPYIELDVSTAQTVESARLERAAKRWRIAEELKETEKAYVQVLEEIDAVSFSRDELAAAPKMLMLASTQVYYRPLIEALPADDPLSRRSSKRYSLAAGQVSPNASPRHSAYAPSLPRTRTSTAESLASSSPSDAGGDKASSPTASSDPVLSRRTINEIFSNFTDVLNLSHFLLVTLDEAIPPRPSQPVSISPKASLSPLAASTVSSTAPQTPLFVESPSSFESGQLSKSNETESSTGPDTPPPPAPKVPPASIPSASIGRQRKISTRHPRRSLADAAPPLRLGKALLPVLPFLKQYSLFVANFSSSLSRLSSLDSASPSASTEDDCGRWTAFVAAQQTQRSGDVQGKIGLGGLLLNIVQRVPRYRLLLHELLQHTEDDHPDRPELQKAFEIVDGVAAHLDSQISAHTNSLAILDLQRAFLLAELDGRVLLAPGRQLLKSDTVRQISYSGDLKSRVLFLFSDLLLVAAIAESWPGLAGATETQYRLKHWIELESVTVVGRDAALDEGLRYGFEVLSPGSSFALCTDSLDAKNAWLDAMRDAKAALTSDRATLQKTTSLEQLAPPLGGGHDNKLLDRRISLPVASPSLDFSLSPARSHSTSARSRGQLGRMASTPPGLGCIPPTPAEELDQLAFPSSPSITFVQSPLESPALFPHGDAAPVDSAFTLPAAVIETETAETRLARSRRPPLARARRWSEMNPTSAFRALSSVLPTDSAPPSDLADDGAAYPVVDSYQAPVWVPDSKAYFIIPSAVLSPSAARPSSNVSSATSTQPDRLARACDSCYTSVFAPPAPASRFLASHPTTQSFDEVLTDMTGPPGKKSIAATPAGTGSVRWTGTWRLSKAVGGPAGLDPLFDLEDAALSLGLPGEARAGRSQTGKENEPIASDRADSTPPRRTRKTSAVNQLRDLLRR</sequence>
<evidence type="ECO:0000256" key="1">
    <source>
        <dbReference type="SAM" id="MobiDB-lite"/>
    </source>
</evidence>
<feature type="compositionally biased region" description="Polar residues" evidence="1">
    <location>
        <begin position="692"/>
        <end position="704"/>
    </location>
</feature>
<dbReference type="GO" id="GO:0005737">
    <property type="term" value="C:cytoplasm"/>
    <property type="evidence" value="ECO:0007669"/>
    <property type="project" value="TreeGrafter"/>
</dbReference>
<dbReference type="InterPro" id="IPR000219">
    <property type="entry name" value="DH_dom"/>
</dbReference>
<keyword evidence="5" id="KW-1185">Reference proteome</keyword>
<dbReference type="Gene3D" id="1.20.900.10">
    <property type="entry name" value="Dbl homology (DH) domain"/>
    <property type="match status" value="1"/>
</dbReference>
<evidence type="ECO:0000313" key="5">
    <source>
        <dbReference type="Proteomes" id="UP001342314"/>
    </source>
</evidence>
<evidence type="ECO:0000259" key="2">
    <source>
        <dbReference type="PROSITE" id="PS50003"/>
    </source>
</evidence>
<dbReference type="SMART" id="SM00233">
    <property type="entry name" value="PH"/>
    <property type="match status" value="1"/>
</dbReference>
<feature type="region of interest" description="Disordered" evidence="1">
    <location>
        <begin position="187"/>
        <end position="250"/>
    </location>
</feature>
<dbReference type="AlphaFoldDB" id="A0AAV5GUA7"/>
<dbReference type="SUPFAM" id="SSF50729">
    <property type="entry name" value="PH domain-like"/>
    <property type="match status" value="1"/>
</dbReference>
<dbReference type="SUPFAM" id="SSF48065">
    <property type="entry name" value="DBL homology domain (DH-domain)"/>
    <property type="match status" value="1"/>
</dbReference>
<feature type="compositionally biased region" description="Basic and acidic residues" evidence="1">
    <location>
        <begin position="977"/>
        <end position="990"/>
    </location>
</feature>
<dbReference type="EMBL" id="BQKY01000015">
    <property type="protein sequence ID" value="GJN93823.1"/>
    <property type="molecule type" value="Genomic_DNA"/>
</dbReference>
<dbReference type="Gene3D" id="2.30.29.30">
    <property type="entry name" value="Pleckstrin-homology domain (PH domain)/Phosphotyrosine-binding domain (PTB)"/>
    <property type="match status" value="1"/>
</dbReference>
<feature type="compositionally biased region" description="Basic residues" evidence="1">
    <location>
        <begin position="362"/>
        <end position="373"/>
    </location>
</feature>
<evidence type="ECO:0008006" key="6">
    <source>
        <dbReference type="Google" id="ProtNLM"/>
    </source>
</evidence>
<dbReference type="PROSITE" id="PS50010">
    <property type="entry name" value="DH_2"/>
    <property type="match status" value="1"/>
</dbReference>
<evidence type="ECO:0000259" key="3">
    <source>
        <dbReference type="PROSITE" id="PS50010"/>
    </source>
</evidence>
<feature type="domain" description="DH" evidence="3">
    <location>
        <begin position="126"/>
        <end position="504"/>
    </location>
</feature>
<dbReference type="InterPro" id="IPR001849">
    <property type="entry name" value="PH_domain"/>
</dbReference>
<accession>A0AAV5GUA7</accession>
<dbReference type="GO" id="GO:0005085">
    <property type="term" value="F:guanyl-nucleotide exchange factor activity"/>
    <property type="evidence" value="ECO:0007669"/>
    <property type="project" value="InterPro"/>
</dbReference>
<feature type="region of interest" description="Disordered" evidence="1">
    <location>
        <begin position="1"/>
        <end position="42"/>
    </location>
</feature>
<feature type="region of interest" description="Disordered" evidence="1">
    <location>
        <begin position="692"/>
        <end position="712"/>
    </location>
</feature>
<dbReference type="Proteomes" id="UP001342314">
    <property type="component" value="Unassembled WGS sequence"/>
</dbReference>
<dbReference type="PANTHER" id="PTHR12673">
    <property type="entry name" value="FACIOGENITAL DYSPLASIA PROTEIN"/>
    <property type="match status" value="1"/>
</dbReference>
<dbReference type="InterPro" id="IPR011993">
    <property type="entry name" value="PH-like_dom_sf"/>
</dbReference>
<organism evidence="4 5">
    <name type="scientific">Rhodotorula paludigena</name>
    <dbReference type="NCBI Taxonomy" id="86838"/>
    <lineage>
        <taxon>Eukaryota</taxon>
        <taxon>Fungi</taxon>
        <taxon>Dikarya</taxon>
        <taxon>Basidiomycota</taxon>
        <taxon>Pucciniomycotina</taxon>
        <taxon>Microbotryomycetes</taxon>
        <taxon>Sporidiobolales</taxon>
        <taxon>Sporidiobolaceae</taxon>
        <taxon>Rhodotorula</taxon>
    </lineage>
</organism>
<feature type="compositionally biased region" description="Polar residues" evidence="1">
    <location>
        <begin position="1"/>
        <end position="36"/>
    </location>
</feature>
<protein>
    <recommendedName>
        <fullName evidence="6">DH domain-containing protein</fullName>
    </recommendedName>
</protein>
<feature type="region of interest" description="Disordered" evidence="1">
    <location>
        <begin position="968"/>
        <end position="1012"/>
    </location>
</feature>
<dbReference type="InterPro" id="IPR051092">
    <property type="entry name" value="FYVE_RhoGEF_PH"/>
</dbReference>
<reference evidence="4 5" key="1">
    <citation type="submission" date="2021-12" db="EMBL/GenBank/DDBJ databases">
        <title>High titer production of polyol ester of fatty acids by Rhodotorula paludigena BS15 towards product separation-free biomass refinery.</title>
        <authorList>
            <person name="Mano J."/>
            <person name="Ono H."/>
            <person name="Tanaka T."/>
            <person name="Naito K."/>
            <person name="Sushida H."/>
            <person name="Ike M."/>
            <person name="Tokuyasu K."/>
            <person name="Kitaoka M."/>
        </authorList>
    </citation>
    <scope>NUCLEOTIDE SEQUENCE [LARGE SCALE GENOMIC DNA]</scope>
    <source>
        <strain evidence="4 5">BS15</strain>
    </source>
</reference>
<proteinExistence type="predicted"/>
<comment type="caution">
    <text evidence="4">The sequence shown here is derived from an EMBL/GenBank/DDBJ whole genome shotgun (WGS) entry which is preliminary data.</text>
</comment>
<name>A0AAV5GUA7_9BASI</name>
<feature type="compositionally biased region" description="Polar residues" evidence="1">
    <location>
        <begin position="319"/>
        <end position="331"/>
    </location>
</feature>
<feature type="compositionally biased region" description="Pro residues" evidence="1">
    <location>
        <begin position="341"/>
        <end position="354"/>
    </location>
</feature>
<feature type="compositionally biased region" description="Low complexity" evidence="1">
    <location>
        <begin position="222"/>
        <end position="243"/>
    </location>
</feature>
<gene>
    <name evidence="4" type="ORF">Rhopal_006881-T1</name>
</gene>
<dbReference type="PROSITE" id="PS50003">
    <property type="entry name" value="PH_DOMAIN"/>
    <property type="match status" value="1"/>
</dbReference>